<dbReference type="Gene3D" id="1.10.10.10">
    <property type="entry name" value="Winged helix-like DNA-binding domain superfamily/Winged helix DNA-binding domain"/>
    <property type="match status" value="1"/>
</dbReference>
<dbReference type="HOGENOM" id="CLU_017584_5_4_5"/>
<dbReference type="GO" id="GO:0003700">
    <property type="term" value="F:DNA-binding transcription factor activity"/>
    <property type="evidence" value="ECO:0007669"/>
    <property type="project" value="InterPro"/>
</dbReference>
<dbReference type="EMBL" id="JENY01000015">
    <property type="protein sequence ID" value="EXL06798.1"/>
    <property type="molecule type" value="Genomic_DNA"/>
</dbReference>
<dbReference type="STRING" id="69279.BG36_05500"/>
<dbReference type="Proteomes" id="UP000294958">
    <property type="component" value="Unassembled WGS sequence"/>
</dbReference>
<dbReference type="Gene3D" id="1.20.120.530">
    <property type="entry name" value="GntR ligand-binding domain-like"/>
    <property type="match status" value="1"/>
</dbReference>
<dbReference type="InterPro" id="IPR036388">
    <property type="entry name" value="WH-like_DNA-bd_sf"/>
</dbReference>
<evidence type="ECO:0000256" key="3">
    <source>
        <dbReference type="ARBA" id="ARBA00023163"/>
    </source>
</evidence>
<dbReference type="SUPFAM" id="SSF48008">
    <property type="entry name" value="GntR ligand-binding domain-like"/>
    <property type="match status" value="1"/>
</dbReference>
<keyword evidence="2" id="KW-0238">DNA-binding</keyword>
<dbReference type="PATRIC" id="fig|69279.3.peg.2485"/>
<evidence type="ECO:0000259" key="4">
    <source>
        <dbReference type="PROSITE" id="PS50949"/>
    </source>
</evidence>
<evidence type="ECO:0000256" key="2">
    <source>
        <dbReference type="ARBA" id="ARBA00023125"/>
    </source>
</evidence>
<proteinExistence type="predicted"/>
<evidence type="ECO:0000313" key="6">
    <source>
        <dbReference type="EMBL" id="TDR35892.1"/>
    </source>
</evidence>
<sequence length="239" mass="26191">MSGLKAIDPIDRQETLGGMAHRSLRSALMAGNFRPGEKITIRAVAAVLNVSMTPAREALFNLVAEGILELDHNRTVRIPALTPERVAEITAIRLSLEKLATEAATTIIDDETVDRIEAFHNELVDCFARKDYTAMIEANWRVHFTLYEAAGMPTLLKMIESLWLTVGSYLVTIYPDFATPADGLPHHERLIGALRTRNASVAAQAIAADIEFSAEALKRAVASHQEGQSNGAAVSFRKR</sequence>
<keyword evidence="1" id="KW-0805">Transcription regulation</keyword>
<dbReference type="RefSeq" id="WP_051520579.1">
    <property type="nucleotide sequence ID" value="NZ_KK073888.1"/>
</dbReference>
<organism evidence="5 7">
    <name type="scientific">Aquamicrobium defluvii</name>
    <dbReference type="NCBI Taxonomy" id="69279"/>
    <lineage>
        <taxon>Bacteria</taxon>
        <taxon>Pseudomonadati</taxon>
        <taxon>Pseudomonadota</taxon>
        <taxon>Alphaproteobacteria</taxon>
        <taxon>Hyphomicrobiales</taxon>
        <taxon>Phyllobacteriaceae</taxon>
        <taxon>Aquamicrobium</taxon>
    </lineage>
</organism>
<reference evidence="6 8" key="2">
    <citation type="submission" date="2019-03" db="EMBL/GenBank/DDBJ databases">
        <title>Genomic Encyclopedia of Type Strains, Phase IV (KMG-IV): sequencing the most valuable type-strain genomes for metagenomic binning, comparative biology and taxonomic classification.</title>
        <authorList>
            <person name="Goeker M."/>
        </authorList>
    </citation>
    <scope>NUCLEOTIDE SEQUENCE [LARGE SCALE GENOMIC DNA]</scope>
    <source>
        <strain evidence="6 8">DSM 11603</strain>
    </source>
</reference>
<dbReference type="EMBL" id="SNZF01000007">
    <property type="protein sequence ID" value="TDR35892.1"/>
    <property type="molecule type" value="Genomic_DNA"/>
</dbReference>
<dbReference type="GO" id="GO:0003677">
    <property type="term" value="F:DNA binding"/>
    <property type="evidence" value="ECO:0007669"/>
    <property type="project" value="UniProtKB-KW"/>
</dbReference>
<dbReference type="PROSITE" id="PS50949">
    <property type="entry name" value="HTH_GNTR"/>
    <property type="match status" value="1"/>
</dbReference>
<comment type="caution">
    <text evidence="5">The sequence shown here is derived from an EMBL/GenBank/DDBJ whole genome shotgun (WGS) entry which is preliminary data.</text>
</comment>
<dbReference type="InterPro" id="IPR036390">
    <property type="entry name" value="WH_DNA-bd_sf"/>
</dbReference>
<dbReference type="InterPro" id="IPR000524">
    <property type="entry name" value="Tscrpt_reg_HTH_GntR"/>
</dbReference>
<feature type="domain" description="HTH gntR-type" evidence="4">
    <location>
        <begin position="14"/>
        <end position="81"/>
    </location>
</feature>
<evidence type="ECO:0000256" key="1">
    <source>
        <dbReference type="ARBA" id="ARBA00023015"/>
    </source>
</evidence>
<keyword evidence="3" id="KW-0804">Transcription</keyword>
<dbReference type="Pfam" id="PF00392">
    <property type="entry name" value="GntR"/>
    <property type="match status" value="1"/>
</dbReference>
<dbReference type="PANTHER" id="PTHR43537">
    <property type="entry name" value="TRANSCRIPTIONAL REGULATOR, GNTR FAMILY"/>
    <property type="match status" value="1"/>
</dbReference>
<evidence type="ECO:0000313" key="7">
    <source>
        <dbReference type="Proteomes" id="UP000019849"/>
    </source>
</evidence>
<dbReference type="SUPFAM" id="SSF46785">
    <property type="entry name" value="Winged helix' DNA-binding domain"/>
    <property type="match status" value="1"/>
</dbReference>
<dbReference type="eggNOG" id="COG1802">
    <property type="taxonomic scope" value="Bacteria"/>
</dbReference>
<name>A0A011ULM1_9HYPH</name>
<dbReference type="SMART" id="SM00895">
    <property type="entry name" value="FCD"/>
    <property type="match status" value="1"/>
</dbReference>
<dbReference type="SMART" id="SM00345">
    <property type="entry name" value="HTH_GNTR"/>
    <property type="match status" value="1"/>
</dbReference>
<dbReference type="Proteomes" id="UP000019849">
    <property type="component" value="Unassembled WGS sequence"/>
</dbReference>
<reference evidence="5 7" key="1">
    <citation type="submission" date="2014-02" db="EMBL/GenBank/DDBJ databases">
        <title>Aquamicrobium defluvii Genome sequencing.</title>
        <authorList>
            <person name="Wang X."/>
        </authorList>
    </citation>
    <scope>NUCLEOTIDE SEQUENCE [LARGE SCALE GENOMIC DNA]</scope>
    <source>
        <strain evidence="5 7">W13Z1</strain>
    </source>
</reference>
<dbReference type="PANTHER" id="PTHR43537:SF39">
    <property type="entry name" value="HTH-TYPE TRANSCRIPTIONAL REGULATOR MCBR"/>
    <property type="match status" value="1"/>
</dbReference>
<keyword evidence="8" id="KW-1185">Reference proteome</keyword>
<gene>
    <name evidence="5" type="ORF">BG36_05500</name>
    <name evidence="6" type="ORF">DES43_10760</name>
</gene>
<accession>A0A011ULM1</accession>
<dbReference type="Pfam" id="PF07729">
    <property type="entry name" value="FCD"/>
    <property type="match status" value="1"/>
</dbReference>
<dbReference type="InterPro" id="IPR011711">
    <property type="entry name" value="GntR_C"/>
</dbReference>
<dbReference type="InterPro" id="IPR008920">
    <property type="entry name" value="TF_FadR/GntR_C"/>
</dbReference>
<protein>
    <submittedName>
        <fullName evidence="5">GntR family transcriptional regulator</fullName>
    </submittedName>
</protein>
<evidence type="ECO:0000313" key="8">
    <source>
        <dbReference type="Proteomes" id="UP000294958"/>
    </source>
</evidence>
<dbReference type="AlphaFoldDB" id="A0A011ULM1"/>
<evidence type="ECO:0000313" key="5">
    <source>
        <dbReference type="EMBL" id="EXL06798.1"/>
    </source>
</evidence>
<dbReference type="OrthoDB" id="9815654at2"/>